<proteinExistence type="predicted"/>
<name>A0A225WP39_9STRA</name>
<comment type="caution">
    <text evidence="1">The sequence shown here is derived from an EMBL/GenBank/DDBJ whole genome shotgun (WGS) entry which is preliminary data.</text>
</comment>
<accession>A0A225WP39</accession>
<dbReference type="OrthoDB" id="125247at2759"/>
<reference evidence="2" key="1">
    <citation type="submission" date="2017-03" db="EMBL/GenBank/DDBJ databases">
        <title>Phytopthora megakarya and P. palmivora, two closely related causual agents of cacao black pod achieved similar genome size and gene model numbers by different mechanisms.</title>
        <authorList>
            <person name="Ali S."/>
            <person name="Shao J."/>
            <person name="Larry D.J."/>
            <person name="Kronmiller B."/>
            <person name="Shen D."/>
            <person name="Strem M.D."/>
            <person name="Melnick R.L."/>
            <person name="Guiltinan M.J."/>
            <person name="Tyler B.M."/>
            <person name="Meinhardt L.W."/>
            <person name="Bailey B.A."/>
        </authorList>
    </citation>
    <scope>NUCLEOTIDE SEQUENCE [LARGE SCALE GENOMIC DNA]</scope>
    <source>
        <strain evidence="2">zdho120</strain>
    </source>
</reference>
<sequence length="225" mass="25664">MSATPKAEPALLLDFARRSPGYRLLHLRTGDDLCRWSIMTMTMDLLATALPFRPEWIYPHHTPRARPPSDADYCAHLITADNIEALLDESPWEILGGGNVPDPICFKILVGGRLGVFLEEYSQLEIRDLIVYWESTHKLPITKRMILPILVLVMQEGWCDLHLLLDPIFLHFPKRSDEVAWYAGLEARRAGRPDPANLIEALAECDEADPWRNYYRTSAADHPAH</sequence>
<evidence type="ECO:0000313" key="1">
    <source>
        <dbReference type="EMBL" id="OWZ19362.1"/>
    </source>
</evidence>
<protein>
    <submittedName>
        <fullName evidence="1">Uncharacterized protein</fullName>
    </submittedName>
</protein>
<dbReference type="AlphaFoldDB" id="A0A225WP39"/>
<dbReference type="Proteomes" id="UP000198211">
    <property type="component" value="Unassembled WGS sequence"/>
</dbReference>
<gene>
    <name evidence="1" type="ORF">PHMEG_0006401</name>
</gene>
<organism evidence="1 2">
    <name type="scientific">Phytophthora megakarya</name>
    <dbReference type="NCBI Taxonomy" id="4795"/>
    <lineage>
        <taxon>Eukaryota</taxon>
        <taxon>Sar</taxon>
        <taxon>Stramenopiles</taxon>
        <taxon>Oomycota</taxon>
        <taxon>Peronosporomycetes</taxon>
        <taxon>Peronosporales</taxon>
        <taxon>Peronosporaceae</taxon>
        <taxon>Phytophthora</taxon>
    </lineage>
</organism>
<dbReference type="EMBL" id="NBNE01000451">
    <property type="protein sequence ID" value="OWZ19362.1"/>
    <property type="molecule type" value="Genomic_DNA"/>
</dbReference>
<evidence type="ECO:0000313" key="2">
    <source>
        <dbReference type="Proteomes" id="UP000198211"/>
    </source>
</evidence>
<keyword evidence="2" id="KW-1185">Reference proteome</keyword>